<keyword evidence="4" id="KW-1185">Reference proteome</keyword>
<gene>
    <name evidence="3" type="ORF">KCG49_04920</name>
</gene>
<accession>A0A9X1JRE9</accession>
<sequence>MTNILITGGAGQLGSSLASKLASDKDVTVVVIDNLSTGKKSKVPKRDNVIFIKADVNDYNDIISIFSTFKFTYVFHYAAVVGVERTLSNPINVLRDIDGIKNVLSLSKNSGVKRVFYSSSSEVYGEPFEIPQNEKTTPLNSRLPYAIVKNVGEAFFKAYQKEYGLDYTIFRFFNTYGPAQSNDFVMPRFMRLALNNQPIPIYGEGSQTRSFCYIDDNVDTCINALKNNEYVNDVLNVGNDLEISILELAEKIVKITNSKSEIIFLPALKEGDMNRRCPDISKMKALLGRDLISIDEGIKLLVHKYQMDNKTSMSI</sequence>
<comment type="similarity">
    <text evidence="1">Belongs to the NAD(P)-dependent epimerase/dehydratase family.</text>
</comment>
<comment type="caution">
    <text evidence="3">The sequence shown here is derived from an EMBL/GenBank/DDBJ whole genome shotgun (WGS) entry which is preliminary data.</text>
</comment>
<proteinExistence type="inferred from homology"/>
<evidence type="ECO:0000259" key="2">
    <source>
        <dbReference type="Pfam" id="PF01370"/>
    </source>
</evidence>
<dbReference type="PANTHER" id="PTHR43000">
    <property type="entry name" value="DTDP-D-GLUCOSE 4,6-DEHYDRATASE-RELATED"/>
    <property type="match status" value="1"/>
</dbReference>
<dbReference type="AlphaFoldDB" id="A0A9X1JRE9"/>
<dbReference type="Pfam" id="PF01370">
    <property type="entry name" value="Epimerase"/>
    <property type="match status" value="1"/>
</dbReference>
<dbReference type="RefSeq" id="WP_218545085.1">
    <property type="nucleotide sequence ID" value="NZ_JAGSPD010000003.1"/>
</dbReference>
<reference evidence="3" key="1">
    <citation type="submission" date="2021-04" db="EMBL/GenBank/DDBJ databases">
        <authorList>
            <person name="Pira H."/>
            <person name="Risdian C."/>
            <person name="Wink J."/>
        </authorList>
    </citation>
    <scope>NUCLEOTIDE SEQUENCE</scope>
    <source>
        <strain evidence="3">WHY3</strain>
    </source>
</reference>
<evidence type="ECO:0000313" key="4">
    <source>
        <dbReference type="Proteomes" id="UP001138894"/>
    </source>
</evidence>
<organism evidence="3 4">
    <name type="scientific">Winogradskyella luteola</name>
    <dbReference type="NCBI Taxonomy" id="2828330"/>
    <lineage>
        <taxon>Bacteria</taxon>
        <taxon>Pseudomonadati</taxon>
        <taxon>Bacteroidota</taxon>
        <taxon>Flavobacteriia</taxon>
        <taxon>Flavobacteriales</taxon>
        <taxon>Flavobacteriaceae</taxon>
        <taxon>Winogradskyella</taxon>
    </lineage>
</organism>
<feature type="domain" description="NAD-dependent epimerase/dehydratase" evidence="2">
    <location>
        <begin position="4"/>
        <end position="238"/>
    </location>
</feature>
<protein>
    <submittedName>
        <fullName evidence="3">NAD-dependent epimerase/dehydratase family protein</fullName>
    </submittedName>
</protein>
<dbReference type="EMBL" id="JAGSPD010000003">
    <property type="protein sequence ID" value="MBV7268537.1"/>
    <property type="molecule type" value="Genomic_DNA"/>
</dbReference>
<dbReference type="InterPro" id="IPR001509">
    <property type="entry name" value="Epimerase_deHydtase"/>
</dbReference>
<evidence type="ECO:0000256" key="1">
    <source>
        <dbReference type="ARBA" id="ARBA00007637"/>
    </source>
</evidence>
<dbReference type="Proteomes" id="UP001138894">
    <property type="component" value="Unassembled WGS sequence"/>
</dbReference>
<name>A0A9X1JRE9_9FLAO</name>
<evidence type="ECO:0000313" key="3">
    <source>
        <dbReference type="EMBL" id="MBV7268537.1"/>
    </source>
</evidence>